<feature type="domain" description="Reverse transcriptase Ty1/copia-type" evidence="2">
    <location>
        <begin position="67"/>
        <end position="131"/>
    </location>
</feature>
<evidence type="ECO:0000256" key="1">
    <source>
        <dbReference type="SAM" id="MobiDB-lite"/>
    </source>
</evidence>
<sequence length="453" mass="50178">MEAFCRSQLKPPVRFGFHHYYEPNSFESAIRSADQKRWREAISKEVDSIDDHGGRTTTKSLRILWIPLSTWRMMLLYSLHQNLDVTQFDVQGAFLHAPLSEAVFSKTPKGVNRDSPYLKLKKALDGLKHAPPQTATPAFLVGSGNNFKSKFQERFKNSSCHEPNTILGMKFERIGHKILLSQPKQIEHGLEELGLTQCKPSQTPLTPNDSWNYIAVYTRPDISFAVRKVWKYLKCTRDLKLTLEIKTPSQLLDIYSDASWGPTQNIKPCSQDTSVISLAHQYLGTVLDNTTSLICQLKLNSTGARAGEGVVVGGRGGGGGAGAKARHVSAGRGGSQGNQSGSTFCPMLTRWHVAQANKAAVGKSRRSGFGVIRSRAVDCGKGFRRLSRRGLGGEKAGELEAMETKSESGMTKESSHRTRIRDGVPGRLPREDLLGRLPRDGLGWAPWGRKEHR</sequence>
<dbReference type="VEuPathDB" id="FungiDB:VP01_2699g1"/>
<evidence type="ECO:0000313" key="3">
    <source>
        <dbReference type="EMBL" id="KNZ55384.1"/>
    </source>
</evidence>
<comment type="caution">
    <text evidence="3">The sequence shown here is derived from an EMBL/GenBank/DDBJ whole genome shotgun (WGS) entry which is preliminary data.</text>
</comment>
<evidence type="ECO:0000259" key="2">
    <source>
        <dbReference type="Pfam" id="PF07727"/>
    </source>
</evidence>
<feature type="region of interest" description="Disordered" evidence="1">
    <location>
        <begin position="399"/>
        <end position="453"/>
    </location>
</feature>
<accession>A0A0L6V3U6</accession>
<dbReference type="InterPro" id="IPR013103">
    <property type="entry name" value="RVT_2"/>
</dbReference>
<organism evidence="3 4">
    <name type="scientific">Puccinia sorghi</name>
    <dbReference type="NCBI Taxonomy" id="27349"/>
    <lineage>
        <taxon>Eukaryota</taxon>
        <taxon>Fungi</taxon>
        <taxon>Dikarya</taxon>
        <taxon>Basidiomycota</taxon>
        <taxon>Pucciniomycotina</taxon>
        <taxon>Pucciniomycetes</taxon>
        <taxon>Pucciniales</taxon>
        <taxon>Pucciniaceae</taxon>
        <taxon>Puccinia</taxon>
    </lineage>
</organism>
<dbReference type="Pfam" id="PF07727">
    <property type="entry name" value="RVT_2"/>
    <property type="match status" value="1"/>
</dbReference>
<evidence type="ECO:0000313" key="4">
    <source>
        <dbReference type="Proteomes" id="UP000037035"/>
    </source>
</evidence>
<name>A0A0L6V3U6_9BASI</name>
<feature type="compositionally biased region" description="Basic and acidic residues" evidence="1">
    <location>
        <begin position="413"/>
        <end position="439"/>
    </location>
</feature>
<reference evidence="3 4" key="1">
    <citation type="submission" date="2015-08" db="EMBL/GenBank/DDBJ databases">
        <title>Next Generation Sequencing and Analysis of the Genome of Puccinia sorghi L Schw, the Causal Agent of Maize Common Rust.</title>
        <authorList>
            <person name="Rochi L."/>
            <person name="Burguener G."/>
            <person name="Darino M."/>
            <person name="Turjanski A."/>
            <person name="Kreff E."/>
            <person name="Dieguez M.J."/>
            <person name="Sacco F."/>
        </authorList>
    </citation>
    <scope>NUCLEOTIDE SEQUENCE [LARGE SCALE GENOMIC DNA]</scope>
    <source>
        <strain evidence="3 4">RO10H11247</strain>
    </source>
</reference>
<dbReference type="Proteomes" id="UP000037035">
    <property type="component" value="Unassembled WGS sequence"/>
</dbReference>
<proteinExistence type="predicted"/>
<dbReference type="AlphaFoldDB" id="A0A0L6V3U6"/>
<dbReference type="EMBL" id="LAVV01007611">
    <property type="protein sequence ID" value="KNZ55384.1"/>
    <property type="molecule type" value="Genomic_DNA"/>
</dbReference>
<protein>
    <recommendedName>
        <fullName evidence="2">Reverse transcriptase Ty1/copia-type domain-containing protein</fullName>
    </recommendedName>
</protein>
<gene>
    <name evidence="3" type="ORF">VP01_2699g1</name>
</gene>
<keyword evidence="4" id="KW-1185">Reference proteome</keyword>